<evidence type="ECO:0000256" key="3">
    <source>
        <dbReference type="SAM" id="SignalP"/>
    </source>
</evidence>
<evidence type="ECO:0000313" key="5">
    <source>
        <dbReference type="EMBL" id="SDU35016.1"/>
    </source>
</evidence>
<sequence length="370" mass="41273">MRVKNLLSVSGVLLCGLSLALPAAATTSIWPARETTQSAMIVDDYLTLTCPRTPPAAYTGHLQLDSKYDQSDATKTTLTPLSRDTRRVRDHITSFNRGLVEIVSRFERADNPMEANIALACLHVWLEAWAQGKALLSTDVSGTGRAVRKWSLAAISSSLLKVRALSNQRYSLSSSQLSWLQQLSEAVMHDYGPRQTLDYAWFNNHDYWAAWAISATGMLLERDDYMRFSDKTLRLALQQMRPGDGDYRYLPLEMDRGKLAIEYTHYALVPLVFLAEAAEVNGARLTADEWTRLGQLVNLAALGVLREESIAELTHAQSEVPAHKMIWLLPFMARQPEHALAQELFGELGSSIGHYGQVGGDLRHLYPGID</sequence>
<dbReference type="Pfam" id="PF05426">
    <property type="entry name" value="Alginate_lyase"/>
    <property type="match status" value="1"/>
</dbReference>
<name>A0A1H2HTH7_9GAMM</name>
<feature type="domain" description="Alginate lyase" evidence="4">
    <location>
        <begin position="64"/>
        <end position="308"/>
    </location>
</feature>
<dbReference type="STRING" id="1434072.SAMN05216210_3289"/>
<dbReference type="InterPro" id="IPR008929">
    <property type="entry name" value="Chondroitin_lyas"/>
</dbReference>
<gene>
    <name evidence="5" type="ORF">SAMN05216210_3289</name>
</gene>
<dbReference type="GO" id="GO:0042597">
    <property type="term" value="C:periplasmic space"/>
    <property type="evidence" value="ECO:0007669"/>
    <property type="project" value="InterPro"/>
</dbReference>
<proteinExistence type="predicted"/>
<organism evidence="5 6">
    <name type="scientific">Halopseudomonas salegens</name>
    <dbReference type="NCBI Taxonomy" id="1434072"/>
    <lineage>
        <taxon>Bacteria</taxon>
        <taxon>Pseudomonadati</taxon>
        <taxon>Pseudomonadota</taxon>
        <taxon>Gammaproteobacteria</taxon>
        <taxon>Pseudomonadales</taxon>
        <taxon>Pseudomonadaceae</taxon>
        <taxon>Halopseudomonas</taxon>
    </lineage>
</organism>
<feature type="chain" id="PRO_5009276032" evidence="3">
    <location>
        <begin position="26"/>
        <end position="370"/>
    </location>
</feature>
<dbReference type="InterPro" id="IPR008397">
    <property type="entry name" value="Alginate_lyase_dom"/>
</dbReference>
<dbReference type="Proteomes" id="UP000243924">
    <property type="component" value="Chromosome I"/>
</dbReference>
<keyword evidence="6" id="KW-1185">Reference proteome</keyword>
<dbReference type="EMBL" id="LT629787">
    <property type="protein sequence ID" value="SDU35016.1"/>
    <property type="molecule type" value="Genomic_DNA"/>
</dbReference>
<dbReference type="GO" id="GO:0016829">
    <property type="term" value="F:lyase activity"/>
    <property type="evidence" value="ECO:0007669"/>
    <property type="project" value="UniProtKB-KW"/>
</dbReference>
<feature type="signal peptide" evidence="3">
    <location>
        <begin position="1"/>
        <end position="25"/>
    </location>
</feature>
<dbReference type="AlphaFoldDB" id="A0A1H2HTH7"/>
<accession>A0A1H2HTH7</accession>
<dbReference type="RefSeq" id="WP_231701658.1">
    <property type="nucleotide sequence ID" value="NZ_LT629787.1"/>
</dbReference>
<evidence type="ECO:0000259" key="4">
    <source>
        <dbReference type="Pfam" id="PF05426"/>
    </source>
</evidence>
<dbReference type="SUPFAM" id="SSF48230">
    <property type="entry name" value="Chondroitin AC/alginate lyase"/>
    <property type="match status" value="1"/>
</dbReference>
<evidence type="ECO:0000256" key="2">
    <source>
        <dbReference type="ARBA" id="ARBA00023239"/>
    </source>
</evidence>
<evidence type="ECO:0000313" key="6">
    <source>
        <dbReference type="Proteomes" id="UP000243924"/>
    </source>
</evidence>
<protein>
    <submittedName>
        <fullName evidence="5">Poly(Beta-D-mannuronate) lyase</fullName>
    </submittedName>
</protein>
<dbReference type="Gene3D" id="1.50.10.100">
    <property type="entry name" value="Chondroitin AC/alginate lyase"/>
    <property type="match status" value="1"/>
</dbReference>
<evidence type="ECO:0000256" key="1">
    <source>
        <dbReference type="ARBA" id="ARBA00022729"/>
    </source>
</evidence>
<reference evidence="6" key="1">
    <citation type="submission" date="2016-10" db="EMBL/GenBank/DDBJ databases">
        <authorList>
            <person name="Varghese N."/>
            <person name="Submissions S."/>
        </authorList>
    </citation>
    <scope>NUCLEOTIDE SEQUENCE [LARGE SCALE GENOMIC DNA]</scope>
    <source>
        <strain evidence="6">CECT 8338</strain>
    </source>
</reference>
<keyword evidence="2 5" id="KW-0456">Lyase</keyword>
<keyword evidence="1 3" id="KW-0732">Signal</keyword>